<gene>
    <name evidence="2" type="ORF">OMM_07162</name>
</gene>
<dbReference type="Proteomes" id="UP000189670">
    <property type="component" value="Unassembled WGS sequence"/>
</dbReference>
<evidence type="ECO:0000313" key="3">
    <source>
        <dbReference type="Proteomes" id="UP000189670"/>
    </source>
</evidence>
<comment type="caution">
    <text evidence="2">The sequence shown here is derived from an EMBL/GenBank/DDBJ whole genome shotgun (WGS) entry which is preliminary data.</text>
</comment>
<dbReference type="NCBIfam" id="TIGR00229">
    <property type="entry name" value="sensory_box"/>
    <property type="match status" value="1"/>
</dbReference>
<reference evidence="3" key="1">
    <citation type="submission" date="2012-11" db="EMBL/GenBank/DDBJ databases">
        <authorList>
            <person name="Lucero-Rivera Y.E."/>
            <person name="Tovar-Ramirez D."/>
        </authorList>
    </citation>
    <scope>NUCLEOTIDE SEQUENCE [LARGE SCALE GENOMIC DNA]</scope>
    <source>
        <strain evidence="3">Araruama</strain>
    </source>
</reference>
<dbReference type="InterPro" id="IPR000014">
    <property type="entry name" value="PAS"/>
</dbReference>
<dbReference type="SUPFAM" id="SSF55785">
    <property type="entry name" value="PYP-like sensor domain (PAS domain)"/>
    <property type="match status" value="1"/>
</dbReference>
<organism evidence="2 3">
    <name type="scientific">Candidatus Magnetoglobus multicellularis str. Araruama</name>
    <dbReference type="NCBI Taxonomy" id="890399"/>
    <lineage>
        <taxon>Bacteria</taxon>
        <taxon>Pseudomonadati</taxon>
        <taxon>Thermodesulfobacteriota</taxon>
        <taxon>Desulfobacteria</taxon>
        <taxon>Desulfobacterales</taxon>
        <taxon>Desulfobacteraceae</taxon>
        <taxon>Candidatus Magnetoglobus</taxon>
    </lineage>
</organism>
<dbReference type="SMART" id="SM00091">
    <property type="entry name" value="PAS"/>
    <property type="match status" value="1"/>
</dbReference>
<dbReference type="EMBL" id="ATBP01000089">
    <property type="protein sequence ID" value="ETR73079.1"/>
    <property type="molecule type" value="Genomic_DNA"/>
</dbReference>
<proteinExistence type="predicted"/>
<dbReference type="InterPro" id="IPR035965">
    <property type="entry name" value="PAS-like_dom_sf"/>
</dbReference>
<protein>
    <recommendedName>
        <fullName evidence="1">PAS domain-containing protein</fullName>
    </recommendedName>
</protein>
<dbReference type="Pfam" id="PF13426">
    <property type="entry name" value="PAS_9"/>
    <property type="match status" value="1"/>
</dbReference>
<name>A0A1V1PDV6_9BACT</name>
<dbReference type="Gene3D" id="3.30.450.20">
    <property type="entry name" value="PAS domain"/>
    <property type="match status" value="1"/>
</dbReference>
<feature type="non-terminal residue" evidence="2">
    <location>
        <position position="123"/>
    </location>
</feature>
<feature type="domain" description="PAS" evidence="1">
    <location>
        <begin position="22"/>
        <end position="66"/>
    </location>
</feature>
<accession>A0A1V1PDV6</accession>
<dbReference type="PROSITE" id="PS50112">
    <property type="entry name" value="PAS"/>
    <property type="match status" value="1"/>
</dbReference>
<dbReference type="AlphaFoldDB" id="A0A1V1PDV6"/>
<sequence>MTSSLNLNSLEKKMNSLDENKISNYWKTVVDTIQDGVMIVNNNGTIISINKAFEKITGYRQEEVIGTPCTILNCDVCRIYRNNKINDKDNWCILFNKGHLKLVKCQIIRKDGTIAHISKNASL</sequence>
<dbReference type="CDD" id="cd00130">
    <property type="entry name" value="PAS"/>
    <property type="match status" value="1"/>
</dbReference>
<evidence type="ECO:0000313" key="2">
    <source>
        <dbReference type="EMBL" id="ETR73079.1"/>
    </source>
</evidence>
<evidence type="ECO:0000259" key="1">
    <source>
        <dbReference type="PROSITE" id="PS50112"/>
    </source>
</evidence>